<reference evidence="1" key="1">
    <citation type="submission" date="2014-11" db="EMBL/GenBank/DDBJ databases">
        <authorList>
            <person name="Amaro Gonzalez C."/>
        </authorList>
    </citation>
    <scope>NUCLEOTIDE SEQUENCE</scope>
</reference>
<name>A0A0E9PTE6_ANGAN</name>
<proteinExistence type="predicted"/>
<accession>A0A0E9PTE6</accession>
<dbReference type="EMBL" id="GBXM01100828">
    <property type="protein sequence ID" value="JAH07749.1"/>
    <property type="molecule type" value="Transcribed_RNA"/>
</dbReference>
<protein>
    <submittedName>
        <fullName evidence="1">Uncharacterized protein</fullName>
    </submittedName>
</protein>
<reference evidence="1" key="2">
    <citation type="journal article" date="2015" name="Fish Shellfish Immunol.">
        <title>Early steps in the European eel (Anguilla anguilla)-Vibrio vulnificus interaction in the gills: Role of the RtxA13 toxin.</title>
        <authorList>
            <person name="Callol A."/>
            <person name="Pajuelo D."/>
            <person name="Ebbesson L."/>
            <person name="Teles M."/>
            <person name="MacKenzie S."/>
            <person name="Amaro C."/>
        </authorList>
    </citation>
    <scope>NUCLEOTIDE SEQUENCE</scope>
</reference>
<dbReference type="AlphaFoldDB" id="A0A0E9PTE6"/>
<evidence type="ECO:0000313" key="1">
    <source>
        <dbReference type="EMBL" id="JAH07749.1"/>
    </source>
</evidence>
<organism evidence="1">
    <name type="scientific">Anguilla anguilla</name>
    <name type="common">European freshwater eel</name>
    <name type="synonym">Muraena anguilla</name>
    <dbReference type="NCBI Taxonomy" id="7936"/>
    <lineage>
        <taxon>Eukaryota</taxon>
        <taxon>Metazoa</taxon>
        <taxon>Chordata</taxon>
        <taxon>Craniata</taxon>
        <taxon>Vertebrata</taxon>
        <taxon>Euteleostomi</taxon>
        <taxon>Actinopterygii</taxon>
        <taxon>Neopterygii</taxon>
        <taxon>Teleostei</taxon>
        <taxon>Anguilliformes</taxon>
        <taxon>Anguillidae</taxon>
        <taxon>Anguilla</taxon>
    </lineage>
</organism>
<sequence length="31" mass="3566">MENMPSRSRITFSITNHRLGFKIMEAGQLIS</sequence>